<dbReference type="GO" id="GO:0006457">
    <property type="term" value="P:protein folding"/>
    <property type="evidence" value="ECO:0007669"/>
    <property type="project" value="InterPro"/>
</dbReference>
<dbReference type="SUPFAM" id="SSF50891">
    <property type="entry name" value="Cyclophilin-like"/>
    <property type="match status" value="1"/>
</dbReference>
<evidence type="ECO:0000259" key="6">
    <source>
        <dbReference type="PROSITE" id="PS50072"/>
    </source>
</evidence>
<dbReference type="InterPro" id="IPR020892">
    <property type="entry name" value="Cyclophilin-type_PPIase_CS"/>
</dbReference>
<evidence type="ECO:0000256" key="4">
    <source>
        <dbReference type="ARBA" id="ARBA00023235"/>
    </source>
</evidence>
<accession>A0A2H0PTQ2</accession>
<dbReference type="Proteomes" id="UP000236846">
    <property type="component" value="Unassembled WGS sequence"/>
</dbReference>
<comment type="caution">
    <text evidence="7">The sequence shown here is derived from an EMBL/GenBank/DDBJ whole genome shotgun (WGS) entry which is preliminary data.</text>
</comment>
<dbReference type="InterPro" id="IPR029000">
    <property type="entry name" value="Cyclophilin-like_dom_sf"/>
</dbReference>
<comment type="similarity">
    <text evidence="2 5">Belongs to the cyclophilin-type PPIase family.</text>
</comment>
<evidence type="ECO:0000256" key="3">
    <source>
        <dbReference type="ARBA" id="ARBA00023110"/>
    </source>
</evidence>
<sequence>MILIQTNMGNITIQTYDTDAPKTVQNFITLAQKGFYNGLIFHRVVKGFVIQAGDPNGDGTGGPGYKFEDELNPATQSYKDGYQKGVVAMANSGSNTNGSQFFIMLADMQLRHAYTIFGKVIKGQDIVDAIGNVAVDANDKPLKPVVMQKVVVQ</sequence>
<dbReference type="Gene3D" id="2.40.100.10">
    <property type="entry name" value="Cyclophilin-like"/>
    <property type="match status" value="1"/>
</dbReference>
<dbReference type="GO" id="GO:0003755">
    <property type="term" value="F:peptidyl-prolyl cis-trans isomerase activity"/>
    <property type="evidence" value="ECO:0007669"/>
    <property type="project" value="UniProtKB-UniRule"/>
</dbReference>
<reference evidence="7 8" key="1">
    <citation type="submission" date="2017-09" db="EMBL/GenBank/DDBJ databases">
        <title>Depth-based differentiation of microbial function through sediment-hosted aquifers and enrichment of novel symbionts in the deep terrestrial subsurface.</title>
        <authorList>
            <person name="Probst A.J."/>
            <person name="Ladd B."/>
            <person name="Jarett J.K."/>
            <person name="Geller-Mcgrath D.E."/>
            <person name="Sieber C.M."/>
            <person name="Emerson J.B."/>
            <person name="Anantharaman K."/>
            <person name="Thomas B.C."/>
            <person name="Malmstrom R."/>
            <person name="Stieglmeier M."/>
            <person name="Klingl A."/>
            <person name="Woyke T."/>
            <person name="Ryan C.M."/>
            <person name="Banfield J.F."/>
        </authorList>
    </citation>
    <scope>NUCLEOTIDE SEQUENCE [LARGE SCALE GENOMIC DNA]</scope>
    <source>
        <strain evidence="7">CG11_big_fil_rev_8_21_14_0_20_43_10</strain>
    </source>
</reference>
<comment type="catalytic activity">
    <reaction evidence="5">
        <text>[protein]-peptidylproline (omega=180) = [protein]-peptidylproline (omega=0)</text>
        <dbReference type="Rhea" id="RHEA:16237"/>
        <dbReference type="Rhea" id="RHEA-COMP:10747"/>
        <dbReference type="Rhea" id="RHEA-COMP:10748"/>
        <dbReference type="ChEBI" id="CHEBI:83833"/>
        <dbReference type="ChEBI" id="CHEBI:83834"/>
        <dbReference type="EC" id="5.2.1.8"/>
    </reaction>
</comment>
<keyword evidence="3 5" id="KW-0697">Rotamase</keyword>
<evidence type="ECO:0000256" key="2">
    <source>
        <dbReference type="ARBA" id="ARBA00007365"/>
    </source>
</evidence>
<evidence type="ECO:0000313" key="8">
    <source>
        <dbReference type="Proteomes" id="UP000236846"/>
    </source>
</evidence>
<keyword evidence="4 5" id="KW-0413">Isomerase</keyword>
<dbReference type="PRINTS" id="PR00153">
    <property type="entry name" value="CSAPPISMRASE"/>
</dbReference>
<dbReference type="PIRSF" id="PIRSF001467">
    <property type="entry name" value="Peptidylpro_ismrse"/>
    <property type="match status" value="1"/>
</dbReference>
<name>A0A2H0PTQ2_9BACT</name>
<gene>
    <name evidence="7" type="ORF">COV41_02885</name>
</gene>
<evidence type="ECO:0000256" key="5">
    <source>
        <dbReference type="RuleBase" id="RU363019"/>
    </source>
</evidence>
<dbReference type="InterPro" id="IPR024936">
    <property type="entry name" value="Cyclophilin-type_PPIase"/>
</dbReference>
<dbReference type="PROSITE" id="PS00170">
    <property type="entry name" value="CSA_PPIASE_1"/>
    <property type="match status" value="1"/>
</dbReference>
<protein>
    <recommendedName>
        <fullName evidence="5">Peptidyl-prolyl cis-trans isomerase</fullName>
        <shortName evidence="5">PPIase</shortName>
        <ecNumber evidence="5">5.2.1.8</ecNumber>
    </recommendedName>
</protein>
<dbReference type="PROSITE" id="PS50072">
    <property type="entry name" value="CSA_PPIASE_2"/>
    <property type="match status" value="1"/>
</dbReference>
<organism evidence="7 8">
    <name type="scientific">Candidatus Brennerbacteria bacterium CG11_big_fil_rev_8_21_14_0_20_43_10</name>
    <dbReference type="NCBI Taxonomy" id="1974523"/>
    <lineage>
        <taxon>Bacteria</taxon>
        <taxon>Candidatus Brenneribacteriota</taxon>
    </lineage>
</organism>
<dbReference type="EC" id="5.2.1.8" evidence="5"/>
<dbReference type="PANTHER" id="PTHR45625">
    <property type="entry name" value="PEPTIDYL-PROLYL CIS-TRANS ISOMERASE-RELATED"/>
    <property type="match status" value="1"/>
</dbReference>
<dbReference type="InterPro" id="IPR002130">
    <property type="entry name" value="Cyclophilin-type_PPIase_dom"/>
</dbReference>
<dbReference type="Pfam" id="PF00160">
    <property type="entry name" value="Pro_isomerase"/>
    <property type="match status" value="1"/>
</dbReference>
<dbReference type="InterPro" id="IPR044666">
    <property type="entry name" value="Cyclophilin_A-like"/>
</dbReference>
<dbReference type="EMBL" id="PCXE01000057">
    <property type="protein sequence ID" value="PIR25430.1"/>
    <property type="molecule type" value="Genomic_DNA"/>
</dbReference>
<dbReference type="AlphaFoldDB" id="A0A2H0PTQ2"/>
<comment type="function">
    <text evidence="1 5">PPIases accelerate the folding of proteins. It catalyzes the cis-trans isomerization of proline imidic peptide bonds in oligopeptides.</text>
</comment>
<proteinExistence type="inferred from homology"/>
<dbReference type="PANTHER" id="PTHR45625:SF4">
    <property type="entry name" value="PEPTIDYLPROLYL ISOMERASE DOMAIN AND WD REPEAT-CONTAINING PROTEIN 1"/>
    <property type="match status" value="1"/>
</dbReference>
<evidence type="ECO:0000313" key="7">
    <source>
        <dbReference type="EMBL" id="PIR25430.1"/>
    </source>
</evidence>
<evidence type="ECO:0000256" key="1">
    <source>
        <dbReference type="ARBA" id="ARBA00002388"/>
    </source>
</evidence>
<dbReference type="CDD" id="cd00317">
    <property type="entry name" value="cyclophilin"/>
    <property type="match status" value="1"/>
</dbReference>
<feature type="domain" description="PPIase cyclophilin-type" evidence="6">
    <location>
        <begin position="1"/>
        <end position="152"/>
    </location>
</feature>